<evidence type="ECO:0000313" key="10">
    <source>
        <dbReference type="Proteomes" id="UP000694925"/>
    </source>
</evidence>
<evidence type="ECO:0000256" key="4">
    <source>
        <dbReference type="ARBA" id="ARBA00022722"/>
    </source>
</evidence>
<dbReference type="KEGG" id="ccal:108632623"/>
<dbReference type="GO" id="GO:0005634">
    <property type="term" value="C:nucleus"/>
    <property type="evidence" value="ECO:0007669"/>
    <property type="project" value="UniProtKB-SubCell"/>
</dbReference>
<proteinExistence type="inferred from homology"/>
<reference evidence="11" key="1">
    <citation type="submission" date="2025-08" db="UniProtKB">
        <authorList>
            <consortium name="RefSeq"/>
        </authorList>
    </citation>
    <scope>IDENTIFICATION</scope>
    <source>
        <tissue evidence="11">Whole body</tissue>
    </source>
</reference>
<dbReference type="Pfam" id="PF13359">
    <property type="entry name" value="DDE_Tnp_4"/>
    <property type="match status" value="1"/>
</dbReference>
<name>A0AAJ7JHD0_9HYME</name>
<evidence type="ECO:0000256" key="6">
    <source>
        <dbReference type="ARBA" id="ARBA00022801"/>
    </source>
</evidence>
<keyword evidence="4" id="KW-0540">Nuclease</keyword>
<dbReference type="RefSeq" id="XP_017892805.1">
    <property type="nucleotide sequence ID" value="XM_018037316.2"/>
</dbReference>
<comment type="subcellular location">
    <subcellularLocation>
        <location evidence="2">Nucleus</location>
    </subcellularLocation>
</comment>
<keyword evidence="7" id="KW-0539">Nucleus</keyword>
<evidence type="ECO:0000259" key="9">
    <source>
        <dbReference type="Pfam" id="PF13359"/>
    </source>
</evidence>
<dbReference type="GO" id="GO:0004518">
    <property type="term" value="F:nuclease activity"/>
    <property type="evidence" value="ECO:0007669"/>
    <property type="project" value="UniProtKB-KW"/>
</dbReference>
<dbReference type="PANTHER" id="PTHR22930">
    <property type="match status" value="1"/>
</dbReference>
<dbReference type="InterPro" id="IPR027806">
    <property type="entry name" value="HARBI1_dom"/>
</dbReference>
<evidence type="ECO:0000256" key="8">
    <source>
        <dbReference type="SAM" id="MobiDB-lite"/>
    </source>
</evidence>
<comment type="similarity">
    <text evidence="3">Belongs to the HARBI1 family.</text>
</comment>
<keyword evidence="6" id="KW-0378">Hydrolase</keyword>
<dbReference type="AlphaFoldDB" id="A0AAJ7JHD0"/>
<keyword evidence="5" id="KW-0479">Metal-binding</keyword>
<dbReference type="PANTHER" id="PTHR22930:SF289">
    <property type="entry name" value="DDE TNP4 DOMAIN-CONTAINING PROTEIN-RELATED"/>
    <property type="match status" value="1"/>
</dbReference>
<evidence type="ECO:0000256" key="1">
    <source>
        <dbReference type="ARBA" id="ARBA00001968"/>
    </source>
</evidence>
<evidence type="ECO:0000256" key="3">
    <source>
        <dbReference type="ARBA" id="ARBA00006958"/>
    </source>
</evidence>
<sequence length="374" mass="42846">MDLEISIDIEQDMEDIENGENVDDVEDSVDVNSNPRLRRYIRDGQNPFEHYDDAEFKRRYRFSKESVLCGILPKIIDGLKKVNNRGLPIAPELQLLMCLRYYASSSFQQVLGDTMGISQPTVSRIVNRVSDLLGRLIFEYIKFPNSDEARRENRRLFRDLGQGSGAIGLPGIDGAIDCTHVRLTCTRLNDVNEIFRNRKGYFSLNVQAVVGPRMEFLDLVPEWPGSAHDSRIFQNSRVHMRYAERQLDGMLVGDRGYPCLPFLMTPLANPRTDEERTYNNIHTRTRQIVERTFGVWKRRFPCLSRGLTTQLLCSTTTVVACAVLHNMSLIFRDILPEEEENDVDMTEEPQAPAVEEEHASGLATREALINHMFS</sequence>
<dbReference type="GeneID" id="108632623"/>
<keyword evidence="10" id="KW-1185">Reference proteome</keyword>
<dbReference type="GO" id="GO:0046872">
    <property type="term" value="F:metal ion binding"/>
    <property type="evidence" value="ECO:0007669"/>
    <property type="project" value="UniProtKB-KW"/>
</dbReference>
<feature type="domain" description="DDE Tnp4" evidence="9">
    <location>
        <begin position="176"/>
        <end position="326"/>
    </location>
</feature>
<comment type="cofactor">
    <cofactor evidence="1">
        <name>a divalent metal cation</name>
        <dbReference type="ChEBI" id="CHEBI:60240"/>
    </cofactor>
</comment>
<evidence type="ECO:0000256" key="2">
    <source>
        <dbReference type="ARBA" id="ARBA00004123"/>
    </source>
</evidence>
<feature type="region of interest" description="Disordered" evidence="8">
    <location>
        <begin position="340"/>
        <end position="360"/>
    </location>
</feature>
<evidence type="ECO:0000313" key="11">
    <source>
        <dbReference type="RefSeq" id="XP_017892805.1"/>
    </source>
</evidence>
<evidence type="ECO:0000256" key="5">
    <source>
        <dbReference type="ARBA" id="ARBA00022723"/>
    </source>
</evidence>
<dbReference type="Proteomes" id="UP000694925">
    <property type="component" value="Unplaced"/>
</dbReference>
<protein>
    <submittedName>
        <fullName evidence="11">Nuclease HARBI1</fullName>
    </submittedName>
</protein>
<dbReference type="InterPro" id="IPR045249">
    <property type="entry name" value="HARBI1-like"/>
</dbReference>
<gene>
    <name evidence="11" type="primary">LOC108632623</name>
</gene>
<accession>A0AAJ7JHD0</accession>
<dbReference type="GO" id="GO:0016787">
    <property type="term" value="F:hydrolase activity"/>
    <property type="evidence" value="ECO:0007669"/>
    <property type="project" value="UniProtKB-KW"/>
</dbReference>
<evidence type="ECO:0000256" key="7">
    <source>
        <dbReference type="ARBA" id="ARBA00023242"/>
    </source>
</evidence>
<organism evidence="10 11">
    <name type="scientific">Ceratina calcarata</name>
    <dbReference type="NCBI Taxonomy" id="156304"/>
    <lineage>
        <taxon>Eukaryota</taxon>
        <taxon>Metazoa</taxon>
        <taxon>Ecdysozoa</taxon>
        <taxon>Arthropoda</taxon>
        <taxon>Hexapoda</taxon>
        <taxon>Insecta</taxon>
        <taxon>Pterygota</taxon>
        <taxon>Neoptera</taxon>
        <taxon>Endopterygota</taxon>
        <taxon>Hymenoptera</taxon>
        <taxon>Apocrita</taxon>
        <taxon>Aculeata</taxon>
        <taxon>Apoidea</taxon>
        <taxon>Anthophila</taxon>
        <taxon>Apidae</taxon>
        <taxon>Ceratina</taxon>
        <taxon>Zadontomerus</taxon>
    </lineage>
</organism>